<dbReference type="PANTHER" id="PTHR42678:SF34">
    <property type="entry name" value="OS04G0183300 PROTEIN"/>
    <property type="match status" value="1"/>
</dbReference>
<dbReference type="InterPro" id="IPR023631">
    <property type="entry name" value="Amidase_dom"/>
</dbReference>
<dbReference type="PATRIC" id="fig|69.6.peg.3705"/>
<dbReference type="Proteomes" id="UP000061569">
    <property type="component" value="Chromosome"/>
</dbReference>
<reference evidence="1 2" key="1">
    <citation type="submission" date="2015-11" db="EMBL/GenBank/DDBJ databases">
        <title>Genome sequences of Lysobacter enzymogenes strain C3 and Lysobacter antibioticus ATCC 29479.</title>
        <authorList>
            <person name="Kobayashi D.Y."/>
        </authorList>
    </citation>
    <scope>NUCLEOTIDE SEQUENCE [LARGE SCALE GENOMIC DNA]</scope>
    <source>
        <strain evidence="1 2">C3</strain>
    </source>
</reference>
<dbReference type="SUPFAM" id="SSF75304">
    <property type="entry name" value="Amidase signature (AS) enzymes"/>
    <property type="match status" value="1"/>
</dbReference>
<dbReference type="AlphaFoldDB" id="A0A0S2DKZ8"/>
<dbReference type="NCBIfam" id="NF006006">
    <property type="entry name" value="PRK08137.1"/>
    <property type="match status" value="1"/>
</dbReference>
<evidence type="ECO:0000313" key="1">
    <source>
        <dbReference type="EMBL" id="ALN59105.1"/>
    </source>
</evidence>
<name>A0A0S2DKZ8_LYSEN</name>
<sequence>MPALPPAPRPSAPVRVHALLRSAQRYGAQRCRARLYGTQLYRALCSTLACLVLAGCAGGAAPRPPQPIAATAAAAPRDFVPGDPLRIAEADTASLAARMAGGELTSARLTQAYLDRIAALDDAGPQLNAVIELNPNALSEARARDEERKAGRVRGPLHGIAVLIKDNIDAVPMVNSAGSLALAAHRPKQDAPLVAALRDAGAVILGKTNLSEWANFRSDRSISGWSGRGGLTRNPYALDRSACGSSSGTGAAIAASLAAVGVGTETDGSILCPAAMNGLVGFKPSVGLVSRVGIIPISHSQDTAGPMARSVADAAQLLNVLAAAEAGGDAAAQTAAGKRARAQDFAAALDADALHGARLGLLRDTGVKTHPDQDAALQRALKSMRDAGATVVEVRMPTEGKWNAAEFQVLLYEFKDGLQRYLQSSDAPVKSLDELIAFNRANAAREMPFFGQELLEQAARKGPLTDPAYRKAAAQARQLAGAQGIDALMKKHKLDALIAPATAPAFMVDPVNGDQFGGSSWGAAAVAGYPSLTVPMGEAHGLPVGLVFMARRWDDAKLLSLGYAFEQLTQARTAPKYRVTLSP</sequence>
<dbReference type="EMBL" id="CP013140">
    <property type="protein sequence ID" value="ALN59105.1"/>
    <property type="molecule type" value="Genomic_DNA"/>
</dbReference>
<proteinExistence type="predicted"/>
<dbReference type="Gene3D" id="3.90.1300.10">
    <property type="entry name" value="Amidase signature (AS) domain"/>
    <property type="match status" value="1"/>
</dbReference>
<dbReference type="PANTHER" id="PTHR42678">
    <property type="entry name" value="AMIDASE"/>
    <property type="match status" value="1"/>
</dbReference>
<dbReference type="KEGG" id="lez:GLE_3761"/>
<dbReference type="STRING" id="69.GLE_3761"/>
<dbReference type="OrthoDB" id="8872210at2"/>
<organism evidence="1 2">
    <name type="scientific">Lysobacter enzymogenes</name>
    <dbReference type="NCBI Taxonomy" id="69"/>
    <lineage>
        <taxon>Bacteria</taxon>
        <taxon>Pseudomonadati</taxon>
        <taxon>Pseudomonadota</taxon>
        <taxon>Gammaproteobacteria</taxon>
        <taxon>Lysobacterales</taxon>
        <taxon>Lysobacteraceae</taxon>
        <taxon>Lysobacter</taxon>
    </lineage>
</organism>
<dbReference type="InterPro" id="IPR036928">
    <property type="entry name" value="AS_sf"/>
</dbReference>
<accession>A0A0S2DKZ8</accession>
<gene>
    <name evidence="1" type="ORF">GLE_3761</name>
</gene>
<protein>
    <submittedName>
        <fullName evidence="1">Amidase</fullName>
    </submittedName>
</protein>
<evidence type="ECO:0000313" key="2">
    <source>
        <dbReference type="Proteomes" id="UP000061569"/>
    </source>
</evidence>
<dbReference type="Pfam" id="PF01425">
    <property type="entry name" value="Amidase"/>
    <property type="match status" value="1"/>
</dbReference>